<name>A0A3S0J5E4_9BACT</name>
<comment type="similarity">
    <text evidence="5 6">Belongs to the complex I subunit 1 family.</text>
</comment>
<comment type="function">
    <text evidence="5">NDH-1 shuttles electrons from NADH, via FMN and iron-sulfur (Fe-S) centers, to quinones in the respiratory chain. The immediate electron acceptor for the enzyme in this species is believed to be ubiquinone. Couples the redox reaction to proton translocation (for every two electrons transferred, four hydrogen ions are translocated across the cytoplasmic membrane), and thus conserves the redox energy in a proton gradient. This subunit may bind ubiquinone.</text>
</comment>
<dbReference type="HAMAP" id="MF_01350">
    <property type="entry name" value="NDH1_NuoH"/>
    <property type="match status" value="1"/>
</dbReference>
<keyword evidence="5 6" id="KW-0520">NAD</keyword>
<evidence type="ECO:0000256" key="5">
    <source>
        <dbReference type="HAMAP-Rule" id="MF_01350"/>
    </source>
</evidence>
<evidence type="ECO:0000256" key="4">
    <source>
        <dbReference type="ARBA" id="ARBA00023136"/>
    </source>
</evidence>
<dbReference type="InterPro" id="IPR018086">
    <property type="entry name" value="NADH_UbQ_OxRdtase_su1_CS"/>
</dbReference>
<dbReference type="OrthoDB" id="9803734at2"/>
<dbReference type="GO" id="GO:0003954">
    <property type="term" value="F:NADH dehydrogenase activity"/>
    <property type="evidence" value="ECO:0007669"/>
    <property type="project" value="TreeGrafter"/>
</dbReference>
<evidence type="ECO:0000256" key="3">
    <source>
        <dbReference type="ARBA" id="ARBA00022989"/>
    </source>
</evidence>
<dbReference type="EC" id="7.1.1.-" evidence="5"/>
<dbReference type="PROSITE" id="PS00668">
    <property type="entry name" value="COMPLEX1_ND1_2"/>
    <property type="match status" value="1"/>
</dbReference>
<keyword evidence="8" id="KW-1185">Reference proteome</keyword>
<keyword evidence="5" id="KW-0830">Ubiquinone</keyword>
<feature type="transmembrane region" description="Helical" evidence="5">
    <location>
        <begin position="168"/>
        <end position="190"/>
    </location>
</feature>
<dbReference type="Pfam" id="PF00146">
    <property type="entry name" value="NADHdh"/>
    <property type="match status" value="1"/>
</dbReference>
<feature type="transmembrane region" description="Helical" evidence="5">
    <location>
        <begin position="196"/>
        <end position="216"/>
    </location>
</feature>
<feature type="transmembrane region" description="Helical" evidence="5">
    <location>
        <begin position="6"/>
        <end position="29"/>
    </location>
</feature>
<dbReference type="EMBL" id="RXOF01000023">
    <property type="protein sequence ID" value="RTQ44935.1"/>
    <property type="molecule type" value="Genomic_DNA"/>
</dbReference>
<dbReference type="AlphaFoldDB" id="A0A3S0J5E4"/>
<accession>A0A3S0J5E4</accession>
<evidence type="ECO:0000313" key="7">
    <source>
        <dbReference type="EMBL" id="RTQ44935.1"/>
    </source>
</evidence>
<dbReference type="Proteomes" id="UP000282184">
    <property type="component" value="Unassembled WGS sequence"/>
</dbReference>
<feature type="transmembrane region" description="Helical" evidence="5">
    <location>
        <begin position="124"/>
        <end position="147"/>
    </location>
</feature>
<dbReference type="GO" id="GO:0048038">
    <property type="term" value="F:quinone binding"/>
    <property type="evidence" value="ECO:0007669"/>
    <property type="project" value="UniProtKB-KW"/>
</dbReference>
<comment type="subunit">
    <text evidence="5">NDH-1 is composed of 14 different subunits. Subunits NuoA, H, J, K, L, M, N constitute the membrane sector of the complex.</text>
</comment>
<dbReference type="GO" id="GO:0016655">
    <property type="term" value="F:oxidoreductase activity, acting on NAD(P)H, quinone or similar compound as acceptor"/>
    <property type="evidence" value="ECO:0007669"/>
    <property type="project" value="UniProtKB-UniRule"/>
</dbReference>
<feature type="transmembrane region" description="Helical" evidence="5">
    <location>
        <begin position="82"/>
        <end position="104"/>
    </location>
</feature>
<dbReference type="GO" id="GO:0009060">
    <property type="term" value="P:aerobic respiration"/>
    <property type="evidence" value="ECO:0007669"/>
    <property type="project" value="TreeGrafter"/>
</dbReference>
<comment type="caution">
    <text evidence="7">The sequence shown here is derived from an EMBL/GenBank/DDBJ whole genome shotgun (WGS) entry which is preliminary data.</text>
</comment>
<evidence type="ECO:0000313" key="8">
    <source>
        <dbReference type="Proteomes" id="UP000282184"/>
    </source>
</evidence>
<keyword evidence="5" id="KW-0874">Quinone</keyword>
<dbReference type="PANTHER" id="PTHR11432:SF3">
    <property type="entry name" value="NADH-UBIQUINONE OXIDOREDUCTASE CHAIN 1"/>
    <property type="match status" value="1"/>
</dbReference>
<evidence type="ECO:0000256" key="1">
    <source>
        <dbReference type="ARBA" id="ARBA00004141"/>
    </source>
</evidence>
<gene>
    <name evidence="5 7" type="primary">nuoH</name>
    <name evidence="7" type="ORF">EJV47_26560</name>
</gene>
<dbReference type="PROSITE" id="PS00667">
    <property type="entry name" value="COMPLEX1_ND1_1"/>
    <property type="match status" value="1"/>
</dbReference>
<evidence type="ECO:0000256" key="2">
    <source>
        <dbReference type="ARBA" id="ARBA00022692"/>
    </source>
</evidence>
<keyword evidence="4 5" id="KW-0472">Membrane</keyword>
<dbReference type="NCBIfam" id="NF004741">
    <property type="entry name" value="PRK06076.1-2"/>
    <property type="match status" value="1"/>
</dbReference>
<feature type="transmembrane region" description="Helical" evidence="5">
    <location>
        <begin position="290"/>
        <end position="318"/>
    </location>
</feature>
<feature type="transmembrane region" description="Helical" evidence="5">
    <location>
        <begin position="247"/>
        <end position="270"/>
    </location>
</feature>
<sequence>MDFSALTSFVISWQSLVILAVFGISLLIATYSTYAERVVAAFLQDRVGPDRAGPYGLLQPLADAVKLFTKEEFFPAGANRGLFVFGPCLAMTTALMASAVIPFGNTLLLGNGEVVRLQAIEVNIGMLYVFGVVSLGVYGLMIGGWASNNKFSLLGAIRAAAQAVSYELAMGMALIALLMVTGTLSLRQIALQQYDGLWNIVYQPLGFIIFCVCAFAETNRTPFDLPECETELVGGYHTEYSSMKMGLYLFAEYINVFVASAVMSTLYFGGFSFPGEHLLYNYLTASQSELFAHNVVTILGTVTLFAKIFFFIFFFMWVRWTLPRFRYDQLMRLGWTMLFPLAILNIILTGAFILFFGNKEAKLDVSKEAAPTEIRTVARR</sequence>
<keyword evidence="3 5" id="KW-1133">Transmembrane helix</keyword>
<proteinExistence type="inferred from homology"/>
<feature type="transmembrane region" description="Helical" evidence="5">
    <location>
        <begin position="330"/>
        <end position="356"/>
    </location>
</feature>
<keyword evidence="5" id="KW-1278">Translocase</keyword>
<dbReference type="RefSeq" id="WP_126696251.1">
    <property type="nucleotide sequence ID" value="NZ_RXOF01000023.1"/>
</dbReference>
<keyword evidence="5" id="KW-1003">Cell membrane</keyword>
<dbReference type="PANTHER" id="PTHR11432">
    <property type="entry name" value="NADH DEHYDROGENASE SUBUNIT 1"/>
    <property type="match status" value="1"/>
</dbReference>
<comment type="catalytic activity">
    <reaction evidence="5">
        <text>a quinone + NADH + 5 H(+)(in) = a quinol + NAD(+) + 4 H(+)(out)</text>
        <dbReference type="Rhea" id="RHEA:57888"/>
        <dbReference type="ChEBI" id="CHEBI:15378"/>
        <dbReference type="ChEBI" id="CHEBI:24646"/>
        <dbReference type="ChEBI" id="CHEBI:57540"/>
        <dbReference type="ChEBI" id="CHEBI:57945"/>
        <dbReference type="ChEBI" id="CHEBI:132124"/>
    </reaction>
</comment>
<dbReference type="InterPro" id="IPR001694">
    <property type="entry name" value="NADH_UbQ_OxRdtase_su1/FPO"/>
</dbReference>
<protein>
    <recommendedName>
        <fullName evidence="5">NADH-quinone oxidoreductase subunit H</fullName>
        <ecNumber evidence="5">7.1.1.-</ecNumber>
    </recommendedName>
    <alternativeName>
        <fullName evidence="5">NADH dehydrogenase I subunit H</fullName>
    </alternativeName>
    <alternativeName>
        <fullName evidence="5">NDH-1 subunit H</fullName>
    </alternativeName>
</protein>
<dbReference type="GO" id="GO:0005886">
    <property type="term" value="C:plasma membrane"/>
    <property type="evidence" value="ECO:0007669"/>
    <property type="project" value="UniProtKB-SubCell"/>
</dbReference>
<organism evidence="7 8">
    <name type="scientific">Hymenobacter gummosus</name>
    <dbReference type="NCBI Taxonomy" id="1776032"/>
    <lineage>
        <taxon>Bacteria</taxon>
        <taxon>Pseudomonadati</taxon>
        <taxon>Bacteroidota</taxon>
        <taxon>Cytophagia</taxon>
        <taxon>Cytophagales</taxon>
        <taxon>Hymenobacteraceae</taxon>
        <taxon>Hymenobacter</taxon>
    </lineage>
</organism>
<evidence type="ECO:0000256" key="6">
    <source>
        <dbReference type="RuleBase" id="RU000471"/>
    </source>
</evidence>
<comment type="subcellular location">
    <subcellularLocation>
        <location evidence="5 6">Cell membrane</location>
        <topology evidence="5 6">Multi-pass membrane protein</topology>
    </subcellularLocation>
    <subcellularLocation>
        <location evidence="1">Membrane</location>
        <topology evidence="1">Multi-pass membrane protein</topology>
    </subcellularLocation>
</comment>
<keyword evidence="7" id="KW-0560">Oxidoreductase</keyword>
<keyword evidence="2 5" id="KW-0812">Transmembrane</keyword>
<reference evidence="7 8" key="1">
    <citation type="submission" date="2018-12" db="EMBL/GenBank/DDBJ databases">
        <title>Hymenobacter gummosus sp. nov., isolated from a spring.</title>
        <authorList>
            <person name="Nie L."/>
        </authorList>
    </citation>
    <scope>NUCLEOTIDE SEQUENCE [LARGE SCALE GENOMIC DNA]</scope>
    <source>
        <strain evidence="7 8">KCTC 52166</strain>
    </source>
</reference>